<sequence>MPRVVNRRLVCKKETSSALSCLRLTSVERGGVGGRFLRVLKADDAIVSLPPPPSSFYAIHRRILAETILSDVKMGSVGGAGGGGRWRWLGTNSRLYLPYAEEQRDCSIHSTTAHTPPGRFLCVCAGKMAGLRKITWRGEGGRANGGWTVRS</sequence>
<evidence type="ECO:0000313" key="3">
    <source>
        <dbReference type="WBParaSite" id="MCU_012107-RA"/>
    </source>
</evidence>
<organism evidence="1 2">
    <name type="scientific">Mesocestoides corti</name>
    <name type="common">Flatworm</name>
    <dbReference type="NCBI Taxonomy" id="53468"/>
    <lineage>
        <taxon>Eukaryota</taxon>
        <taxon>Metazoa</taxon>
        <taxon>Spiralia</taxon>
        <taxon>Lophotrochozoa</taxon>
        <taxon>Platyhelminthes</taxon>
        <taxon>Cestoda</taxon>
        <taxon>Eucestoda</taxon>
        <taxon>Cyclophyllidea</taxon>
        <taxon>Mesocestoididae</taxon>
        <taxon>Mesocestoides</taxon>
    </lineage>
</organism>
<name>A0A0R3UAM4_MESCO</name>
<evidence type="ECO:0000313" key="2">
    <source>
        <dbReference type="Proteomes" id="UP000267029"/>
    </source>
</evidence>
<reference evidence="3" key="2">
    <citation type="submission" date="2019-11" db="UniProtKB">
        <authorList>
            <consortium name="WormBaseParasite"/>
        </authorList>
    </citation>
    <scope>IDENTIFICATION</scope>
</reference>
<dbReference type="AlphaFoldDB" id="A0A0R3UAM4"/>
<dbReference type="WBParaSite" id="MCU_012107-RA">
    <property type="protein sequence ID" value="MCU_012107-RA"/>
    <property type="gene ID" value="MCU_012107"/>
</dbReference>
<dbReference type="Proteomes" id="UP000267029">
    <property type="component" value="Unassembled WGS sequence"/>
</dbReference>
<protein>
    <submittedName>
        <fullName evidence="1 3">Uncharacterized protein</fullName>
    </submittedName>
</protein>
<dbReference type="EMBL" id="UXSR01001151">
    <property type="protein sequence ID" value="VDD77970.1"/>
    <property type="molecule type" value="Genomic_DNA"/>
</dbReference>
<keyword evidence="2" id="KW-1185">Reference proteome</keyword>
<evidence type="ECO:0000313" key="1">
    <source>
        <dbReference type="EMBL" id="VDD77970.1"/>
    </source>
</evidence>
<gene>
    <name evidence="1" type="ORF">MCOS_LOCUS3973</name>
</gene>
<proteinExistence type="predicted"/>
<accession>A0A0R3UAM4</accession>
<reference evidence="1 2" key="1">
    <citation type="submission" date="2018-10" db="EMBL/GenBank/DDBJ databases">
        <authorList>
            <consortium name="Pathogen Informatics"/>
        </authorList>
    </citation>
    <scope>NUCLEOTIDE SEQUENCE [LARGE SCALE GENOMIC DNA]</scope>
</reference>